<evidence type="ECO:0000256" key="1">
    <source>
        <dbReference type="SAM" id="MobiDB-lite"/>
    </source>
</evidence>
<accession>A0A2Z7ADL3</accession>
<dbReference type="AlphaFoldDB" id="A0A2Z7ADL3"/>
<proteinExistence type="predicted"/>
<dbReference type="Proteomes" id="UP000250235">
    <property type="component" value="Unassembled WGS sequence"/>
</dbReference>
<evidence type="ECO:0000313" key="2">
    <source>
        <dbReference type="EMBL" id="KZV19460.1"/>
    </source>
</evidence>
<dbReference type="EMBL" id="KV016696">
    <property type="protein sequence ID" value="KZV19460.1"/>
    <property type="molecule type" value="Genomic_DNA"/>
</dbReference>
<organism evidence="2 3">
    <name type="scientific">Dorcoceras hygrometricum</name>
    <dbReference type="NCBI Taxonomy" id="472368"/>
    <lineage>
        <taxon>Eukaryota</taxon>
        <taxon>Viridiplantae</taxon>
        <taxon>Streptophyta</taxon>
        <taxon>Embryophyta</taxon>
        <taxon>Tracheophyta</taxon>
        <taxon>Spermatophyta</taxon>
        <taxon>Magnoliopsida</taxon>
        <taxon>eudicotyledons</taxon>
        <taxon>Gunneridae</taxon>
        <taxon>Pentapetalae</taxon>
        <taxon>asterids</taxon>
        <taxon>lamiids</taxon>
        <taxon>Lamiales</taxon>
        <taxon>Gesneriaceae</taxon>
        <taxon>Didymocarpoideae</taxon>
        <taxon>Trichosporeae</taxon>
        <taxon>Loxocarpinae</taxon>
        <taxon>Dorcoceras</taxon>
    </lineage>
</organism>
<feature type="region of interest" description="Disordered" evidence="1">
    <location>
        <begin position="1"/>
        <end position="56"/>
    </location>
</feature>
<keyword evidence="3" id="KW-1185">Reference proteome</keyword>
<gene>
    <name evidence="2" type="ORF">F511_08801</name>
</gene>
<reference evidence="2 3" key="1">
    <citation type="journal article" date="2015" name="Proc. Natl. Acad. Sci. U.S.A.">
        <title>The resurrection genome of Boea hygrometrica: A blueprint for survival of dehydration.</title>
        <authorList>
            <person name="Xiao L."/>
            <person name="Yang G."/>
            <person name="Zhang L."/>
            <person name="Yang X."/>
            <person name="Zhao S."/>
            <person name="Ji Z."/>
            <person name="Zhou Q."/>
            <person name="Hu M."/>
            <person name="Wang Y."/>
            <person name="Chen M."/>
            <person name="Xu Y."/>
            <person name="Jin H."/>
            <person name="Xiao X."/>
            <person name="Hu G."/>
            <person name="Bao F."/>
            <person name="Hu Y."/>
            <person name="Wan P."/>
            <person name="Li L."/>
            <person name="Deng X."/>
            <person name="Kuang T."/>
            <person name="Xiang C."/>
            <person name="Zhu J.K."/>
            <person name="Oliver M.J."/>
            <person name="He Y."/>
        </authorList>
    </citation>
    <scope>NUCLEOTIDE SEQUENCE [LARGE SCALE GENOMIC DNA]</scope>
    <source>
        <strain evidence="3">cv. XS01</strain>
    </source>
</reference>
<evidence type="ECO:0000313" key="3">
    <source>
        <dbReference type="Proteomes" id="UP000250235"/>
    </source>
</evidence>
<sequence>MRPDLKRSRSGSDSDSVNTPHYHWNPLEPGSGHKRTEVATANSHRERHSPPHPIAQ</sequence>
<protein>
    <submittedName>
        <fullName evidence="2">Uncharacterized protein</fullName>
    </submittedName>
</protein>
<name>A0A2Z7ADL3_9LAMI</name>
<feature type="compositionally biased region" description="Basic and acidic residues" evidence="1">
    <location>
        <begin position="1"/>
        <end position="12"/>
    </location>
</feature>